<name>A0A248LGW0_9NEIS</name>
<keyword evidence="3" id="KW-0996">Nickel insertion</keyword>
<evidence type="ECO:0000256" key="2">
    <source>
        <dbReference type="ARBA" id="ARBA00023186"/>
    </source>
</evidence>
<protein>
    <recommendedName>
        <fullName evidence="3">Urease accessory protein UreD</fullName>
    </recommendedName>
</protein>
<comment type="function">
    <text evidence="3">Required for maturation of urease via the functional incorporation of the urease nickel metallocenter.</text>
</comment>
<keyword evidence="3" id="KW-0963">Cytoplasm</keyword>
<dbReference type="RefSeq" id="WP_088860440.1">
    <property type="nucleotide sequence ID" value="NZ_CP022115.1"/>
</dbReference>
<dbReference type="PANTHER" id="PTHR33643:SF1">
    <property type="entry name" value="UREASE ACCESSORY PROTEIN D"/>
    <property type="match status" value="1"/>
</dbReference>
<sequence length="317" mass="34736">MILTDVNAFRNAIAAFDDAAELAPWRARQPQQMAVGMPGKVGYLRLGFELRHGRSILADLYRVAPLLVQQALYWDEALPGMPYAMIISTGGGTLQGDRLGIDIKVGAGAMAHVTTQGATRIHEMDANYAAQSQSIVLEDGAYLEYLPDPTIPYRNARYLTRTHITIDPGATLLYGEIVMPGRKHHGAGERFAYDLLSMAVDARRPDGTPVFAEKILVEPQRQPVGLTGIMAGYDTFANVLLLAPPAVAQAVRERCPAGRDAGRRLLFGASRLPREAGLMYRVVGCEAREVRRQVREFWRAVREVVTGAGLPVDLVSR</sequence>
<dbReference type="Proteomes" id="UP000197424">
    <property type="component" value="Chromosome"/>
</dbReference>
<organism evidence="4 5">
    <name type="scientific">Laribacter hongkongensis</name>
    <dbReference type="NCBI Taxonomy" id="168471"/>
    <lineage>
        <taxon>Bacteria</taxon>
        <taxon>Pseudomonadati</taxon>
        <taxon>Pseudomonadota</taxon>
        <taxon>Betaproteobacteria</taxon>
        <taxon>Neisseriales</taxon>
        <taxon>Aquaspirillaceae</taxon>
        <taxon>Laribacter</taxon>
    </lineage>
</organism>
<dbReference type="GO" id="GO:0016151">
    <property type="term" value="F:nickel cation binding"/>
    <property type="evidence" value="ECO:0007669"/>
    <property type="project" value="UniProtKB-UniRule"/>
</dbReference>
<dbReference type="Pfam" id="PF01774">
    <property type="entry name" value="UreD"/>
    <property type="match status" value="1"/>
</dbReference>
<comment type="subcellular location">
    <subcellularLocation>
        <location evidence="3">Cytoplasm</location>
    </subcellularLocation>
</comment>
<comment type="subunit">
    <text evidence="3">UreD, UreF and UreG form a complex that acts as a GTP-hydrolysis-dependent molecular chaperone, activating the urease apoprotein by helping to assemble the nickel containing metallocenter of UreC. The UreE protein probably delivers the nickel.</text>
</comment>
<dbReference type="EMBL" id="CP022115">
    <property type="protein sequence ID" value="ASJ23987.1"/>
    <property type="molecule type" value="Genomic_DNA"/>
</dbReference>
<gene>
    <name evidence="3 4" type="primary">ureD</name>
    <name evidence="4" type="ORF">LHGZ1_1156</name>
</gene>
<evidence type="ECO:0000256" key="1">
    <source>
        <dbReference type="ARBA" id="ARBA00007177"/>
    </source>
</evidence>
<accession>A0A248LGW0</accession>
<dbReference type="HAMAP" id="MF_01384">
    <property type="entry name" value="UreD"/>
    <property type="match status" value="1"/>
</dbReference>
<reference evidence="5" key="1">
    <citation type="submission" date="2017-06" db="EMBL/GenBank/DDBJ databases">
        <title>Whole genome sequence of Laribacter hongkongensis LHGZ1.</title>
        <authorList>
            <person name="Chen D."/>
            <person name="Wu H."/>
            <person name="Chen J."/>
        </authorList>
    </citation>
    <scope>NUCLEOTIDE SEQUENCE [LARGE SCALE GENOMIC DNA]</scope>
    <source>
        <strain evidence="5">LHGZ1</strain>
    </source>
</reference>
<keyword evidence="2 3" id="KW-0143">Chaperone</keyword>
<dbReference type="OrthoDB" id="9798842at2"/>
<proteinExistence type="inferred from homology"/>
<dbReference type="GO" id="GO:0005737">
    <property type="term" value="C:cytoplasm"/>
    <property type="evidence" value="ECO:0007669"/>
    <property type="project" value="UniProtKB-SubCell"/>
</dbReference>
<evidence type="ECO:0000313" key="4">
    <source>
        <dbReference type="EMBL" id="ASJ23987.1"/>
    </source>
</evidence>
<dbReference type="InterPro" id="IPR002669">
    <property type="entry name" value="UreD"/>
</dbReference>
<comment type="similarity">
    <text evidence="1 3">Belongs to the UreD family.</text>
</comment>
<dbReference type="PANTHER" id="PTHR33643">
    <property type="entry name" value="UREASE ACCESSORY PROTEIN D"/>
    <property type="match status" value="1"/>
</dbReference>
<dbReference type="AlphaFoldDB" id="A0A248LGW0"/>
<evidence type="ECO:0000256" key="3">
    <source>
        <dbReference type="HAMAP-Rule" id="MF_01384"/>
    </source>
</evidence>
<evidence type="ECO:0000313" key="5">
    <source>
        <dbReference type="Proteomes" id="UP000197424"/>
    </source>
</evidence>